<dbReference type="OrthoDB" id="3199698at2759"/>
<protein>
    <submittedName>
        <fullName evidence="2">Uncharacterized protein</fullName>
    </submittedName>
</protein>
<sequence>PGQSLGPTRPFFPFNDRHAFDWAHFHFVELQASARKINTGLDLWVAAAVTATCDPDTRIQWKSERDLYKTIDDIQQGSAPFITVIFKYTGKLPENPPAWMTEEYELCVRDAREVLCHQLSTTEFLDQFKTAPYRQFEVHGEQQRVWSNLMSGDWAWEEVDTIASQVEGSEGAMLVPIVSGLDKTTVSVATGHQEYHPFYISAGNLTNTARRSHGAGVIPVAFLPIPKSMFYFRSLTMYHACIARIFAPLRQYMTSADILRCPDGHLRRAIYSIGPVIADYPEQVWLSCIVQYWCLKCMAKPDDLDNPDAHRRTQEKMEILIECFDPGVLWKLYGIWADIWPFTYEFPRADIHKLMAPDLLHQVIKGSFKDHLVQWVMDYINEKYTPVLAIQIIADIDRRVSAVPIFPGLHRFKDGQNFSQWTGDDSKAFMKVYLGAIKGYVPDDMVRCIASFLNVCYIFRRNTITSSALKLAQLELAKFHCLCKIFITTGTRTTCSLPNQHALTHFPQSIQQFRSPNGLCSSITESKHITAVKEPWRRSNCFNALQQMLTMITRLNKIHALRKILAHHGMLDGSTSMFMAQALLRRGDRGPESDVIDDPDNDEESTKESAMGNDQSQIKDVTPKQGPRLTAFVEMGLKHGIRYPSKLSVLAQHRLVREPRLQTTLIEYLWALQYPGQPIPLDISADAFFTGKIRVYHSASAHFYAPSDACGSGGMQKQVVHSNPNWKGSPRHDTVFVTDNETPTICGMKIAQIRLFFTYADIQTGEARPCALVDWFHTVGGTPDHVTGMWVVEWSPCYSEHQLSVIPLQSIIRGAHLVPVYEIGVLPEQFSFTTSLDAFKRYYVNSYVDHHTHELLSDL</sequence>
<evidence type="ECO:0000256" key="1">
    <source>
        <dbReference type="SAM" id="MobiDB-lite"/>
    </source>
</evidence>
<dbReference type="InterPro" id="IPR041078">
    <property type="entry name" value="Plavaka"/>
</dbReference>
<feature type="non-terminal residue" evidence="2">
    <location>
        <position position="1"/>
    </location>
</feature>
<reference evidence="2 3" key="1">
    <citation type="journal article" date="2019" name="Nat. Ecol. Evol.">
        <title>Megaphylogeny resolves global patterns of mushroom evolution.</title>
        <authorList>
            <person name="Varga T."/>
            <person name="Krizsan K."/>
            <person name="Foldi C."/>
            <person name="Dima B."/>
            <person name="Sanchez-Garcia M."/>
            <person name="Sanchez-Ramirez S."/>
            <person name="Szollosi G.J."/>
            <person name="Szarkandi J.G."/>
            <person name="Papp V."/>
            <person name="Albert L."/>
            <person name="Andreopoulos W."/>
            <person name="Angelini C."/>
            <person name="Antonin V."/>
            <person name="Barry K.W."/>
            <person name="Bougher N.L."/>
            <person name="Buchanan P."/>
            <person name="Buyck B."/>
            <person name="Bense V."/>
            <person name="Catcheside P."/>
            <person name="Chovatia M."/>
            <person name="Cooper J."/>
            <person name="Damon W."/>
            <person name="Desjardin D."/>
            <person name="Finy P."/>
            <person name="Geml J."/>
            <person name="Haridas S."/>
            <person name="Hughes K."/>
            <person name="Justo A."/>
            <person name="Karasinski D."/>
            <person name="Kautmanova I."/>
            <person name="Kiss B."/>
            <person name="Kocsube S."/>
            <person name="Kotiranta H."/>
            <person name="LaButti K.M."/>
            <person name="Lechner B.E."/>
            <person name="Liimatainen K."/>
            <person name="Lipzen A."/>
            <person name="Lukacs Z."/>
            <person name="Mihaltcheva S."/>
            <person name="Morgado L.N."/>
            <person name="Niskanen T."/>
            <person name="Noordeloos M.E."/>
            <person name="Ohm R.A."/>
            <person name="Ortiz-Santana B."/>
            <person name="Ovrebo C."/>
            <person name="Racz N."/>
            <person name="Riley R."/>
            <person name="Savchenko A."/>
            <person name="Shiryaev A."/>
            <person name="Soop K."/>
            <person name="Spirin V."/>
            <person name="Szebenyi C."/>
            <person name="Tomsovsky M."/>
            <person name="Tulloss R.E."/>
            <person name="Uehling J."/>
            <person name="Grigoriev I.V."/>
            <person name="Vagvolgyi C."/>
            <person name="Papp T."/>
            <person name="Martin F.M."/>
            <person name="Miettinen O."/>
            <person name="Hibbett D.S."/>
            <person name="Nagy L.G."/>
        </authorList>
    </citation>
    <scope>NUCLEOTIDE SEQUENCE [LARGE SCALE GENOMIC DNA]</scope>
    <source>
        <strain evidence="2 3">CBS 121175</strain>
    </source>
</reference>
<feature type="region of interest" description="Disordered" evidence="1">
    <location>
        <begin position="588"/>
        <end position="622"/>
    </location>
</feature>
<proteinExistence type="predicted"/>
<evidence type="ECO:0000313" key="3">
    <source>
        <dbReference type="Proteomes" id="UP000307440"/>
    </source>
</evidence>
<gene>
    <name evidence="2" type="ORF">FA15DRAFT_583187</name>
</gene>
<dbReference type="Proteomes" id="UP000307440">
    <property type="component" value="Unassembled WGS sequence"/>
</dbReference>
<name>A0A5C3LAC6_COPMA</name>
<feature type="compositionally biased region" description="Acidic residues" evidence="1">
    <location>
        <begin position="594"/>
        <end position="605"/>
    </location>
</feature>
<evidence type="ECO:0000313" key="2">
    <source>
        <dbReference type="EMBL" id="TFK28976.1"/>
    </source>
</evidence>
<keyword evidence="3" id="KW-1185">Reference proteome</keyword>
<dbReference type="EMBL" id="ML210152">
    <property type="protein sequence ID" value="TFK28976.1"/>
    <property type="molecule type" value="Genomic_DNA"/>
</dbReference>
<dbReference type="Pfam" id="PF18759">
    <property type="entry name" value="Plavaka"/>
    <property type="match status" value="1"/>
</dbReference>
<organism evidence="2 3">
    <name type="scientific">Coprinopsis marcescibilis</name>
    <name type="common">Agaric fungus</name>
    <name type="synonym">Psathyrella marcescibilis</name>
    <dbReference type="NCBI Taxonomy" id="230819"/>
    <lineage>
        <taxon>Eukaryota</taxon>
        <taxon>Fungi</taxon>
        <taxon>Dikarya</taxon>
        <taxon>Basidiomycota</taxon>
        <taxon>Agaricomycotina</taxon>
        <taxon>Agaricomycetes</taxon>
        <taxon>Agaricomycetidae</taxon>
        <taxon>Agaricales</taxon>
        <taxon>Agaricineae</taxon>
        <taxon>Psathyrellaceae</taxon>
        <taxon>Coprinopsis</taxon>
    </lineage>
</organism>
<dbReference type="AlphaFoldDB" id="A0A5C3LAC6"/>
<accession>A0A5C3LAC6</accession>